<evidence type="ECO:0000313" key="3">
    <source>
        <dbReference type="Proteomes" id="UP001611075"/>
    </source>
</evidence>
<gene>
    <name evidence="2" type="ORF">ACH4OY_15070</name>
</gene>
<accession>A0ABW7SM77</accession>
<feature type="region of interest" description="Disordered" evidence="1">
    <location>
        <begin position="1"/>
        <end position="25"/>
    </location>
</feature>
<dbReference type="Proteomes" id="UP001611075">
    <property type="component" value="Unassembled WGS sequence"/>
</dbReference>
<comment type="caution">
    <text evidence="2">The sequence shown here is derived from an EMBL/GenBank/DDBJ whole genome shotgun (WGS) entry which is preliminary data.</text>
</comment>
<protein>
    <submittedName>
        <fullName evidence="2">Uncharacterized protein</fullName>
    </submittedName>
</protein>
<feature type="compositionally biased region" description="Basic residues" evidence="1">
    <location>
        <begin position="1"/>
        <end position="11"/>
    </location>
</feature>
<proteinExistence type="predicted"/>
<dbReference type="EMBL" id="JBIRPU010000009">
    <property type="protein sequence ID" value="MFI0793991.1"/>
    <property type="molecule type" value="Genomic_DNA"/>
</dbReference>
<evidence type="ECO:0000256" key="1">
    <source>
        <dbReference type="SAM" id="MobiDB-lite"/>
    </source>
</evidence>
<feature type="compositionally biased region" description="Pro residues" evidence="1">
    <location>
        <begin position="101"/>
        <end position="119"/>
    </location>
</feature>
<sequence length="272" mass="28585">MTLRRSGRRMSSRLPRSGAREPRRRSWMQGWGLKTAVISAVVPLVVAALWAKGAGLVDRRVSPAPSVSGSVTPVAAAGGQAPGPSASPSPVGPAPDGSPSAAPPLPPEPIWDPTGPPSGGPTSRPDPTSKPKPPPPSDGAGVSARVRRSGTLVMADYTAYDLDSTAADWNPTKDDWGSSRDVGYASWWPDADNDAVVSREDPRYAASLPGTGPWQRADCVRAGYGQPSARPVGERLLERRGICVVTSAGRYALLVVSRAVEKQLTVRVTVWE</sequence>
<reference evidence="2 3" key="1">
    <citation type="submission" date="2024-10" db="EMBL/GenBank/DDBJ databases">
        <title>The Natural Products Discovery Center: Release of the First 8490 Sequenced Strains for Exploring Actinobacteria Biosynthetic Diversity.</title>
        <authorList>
            <person name="Kalkreuter E."/>
            <person name="Kautsar S.A."/>
            <person name="Yang D."/>
            <person name="Bader C.D."/>
            <person name="Teijaro C.N."/>
            <person name="Fluegel L."/>
            <person name="Davis C.M."/>
            <person name="Simpson J.R."/>
            <person name="Lauterbach L."/>
            <person name="Steele A.D."/>
            <person name="Gui C."/>
            <person name="Meng S."/>
            <person name="Li G."/>
            <person name="Viehrig K."/>
            <person name="Ye F."/>
            <person name="Su P."/>
            <person name="Kiefer A.F."/>
            <person name="Nichols A."/>
            <person name="Cepeda A.J."/>
            <person name="Yan W."/>
            <person name="Fan B."/>
            <person name="Jiang Y."/>
            <person name="Adhikari A."/>
            <person name="Zheng C.-J."/>
            <person name="Schuster L."/>
            <person name="Cowan T.M."/>
            <person name="Smanski M.J."/>
            <person name="Chevrette M.G."/>
            <person name="De Carvalho L.P.S."/>
            <person name="Shen B."/>
        </authorList>
    </citation>
    <scope>NUCLEOTIDE SEQUENCE [LARGE SCALE GENOMIC DNA]</scope>
    <source>
        <strain evidence="2 3">NPDC021253</strain>
    </source>
</reference>
<keyword evidence="3" id="KW-1185">Reference proteome</keyword>
<dbReference type="RefSeq" id="WP_396679909.1">
    <property type="nucleotide sequence ID" value="NZ_JBIRPU010000009.1"/>
</dbReference>
<feature type="compositionally biased region" description="Low complexity" evidence="1">
    <location>
        <begin position="73"/>
        <end position="84"/>
    </location>
</feature>
<organism evidence="2 3">
    <name type="scientific">Micromonospora rubida</name>
    <dbReference type="NCBI Taxonomy" id="2697657"/>
    <lineage>
        <taxon>Bacteria</taxon>
        <taxon>Bacillati</taxon>
        <taxon>Actinomycetota</taxon>
        <taxon>Actinomycetes</taxon>
        <taxon>Micromonosporales</taxon>
        <taxon>Micromonosporaceae</taxon>
        <taxon>Micromonospora</taxon>
    </lineage>
</organism>
<name>A0ABW7SM77_9ACTN</name>
<evidence type="ECO:0000313" key="2">
    <source>
        <dbReference type="EMBL" id="MFI0793991.1"/>
    </source>
</evidence>
<feature type="compositionally biased region" description="Pro residues" evidence="1">
    <location>
        <begin position="128"/>
        <end position="137"/>
    </location>
</feature>
<feature type="region of interest" description="Disordered" evidence="1">
    <location>
        <begin position="60"/>
        <end position="146"/>
    </location>
</feature>